<dbReference type="RefSeq" id="XP_812959.1">
    <property type="nucleotide sequence ID" value="XM_807866.1"/>
</dbReference>
<dbReference type="PaxDb" id="353153-Q4DF12"/>
<dbReference type="EMBL" id="AAHK01000555">
    <property type="protein sequence ID" value="EAN91108.1"/>
    <property type="molecule type" value="Genomic_DNA"/>
</dbReference>
<name>Q4DF12_TRYCC</name>
<evidence type="ECO:0000313" key="2">
    <source>
        <dbReference type="Proteomes" id="UP000002296"/>
    </source>
</evidence>
<proteinExistence type="predicted"/>
<dbReference type="Proteomes" id="UP000002296">
    <property type="component" value="Unassembled WGS sequence"/>
</dbReference>
<dbReference type="AlphaFoldDB" id="Q4DF12"/>
<reference evidence="1 2" key="1">
    <citation type="journal article" date="2005" name="Science">
        <title>The genome sequence of Trypanosoma cruzi, etiologic agent of Chagas disease.</title>
        <authorList>
            <person name="El-Sayed N.M."/>
            <person name="Myler P.J."/>
            <person name="Bartholomeu D.C."/>
            <person name="Nilsson D."/>
            <person name="Aggarwal G."/>
            <person name="Tran A.N."/>
            <person name="Ghedin E."/>
            <person name="Worthey E.A."/>
            <person name="Delcher A.L."/>
            <person name="Blandin G."/>
            <person name="Westenberger S.J."/>
            <person name="Caler E."/>
            <person name="Cerqueira G.C."/>
            <person name="Branche C."/>
            <person name="Haas B."/>
            <person name="Anupama A."/>
            <person name="Arner E."/>
            <person name="Aslund L."/>
            <person name="Attipoe P."/>
            <person name="Bontempi E."/>
            <person name="Bringaud F."/>
            <person name="Burton P."/>
            <person name="Cadag E."/>
            <person name="Campbell D.A."/>
            <person name="Carrington M."/>
            <person name="Crabtree J."/>
            <person name="Darban H."/>
            <person name="da Silveira J.F."/>
            <person name="de Jong P."/>
            <person name="Edwards K."/>
            <person name="Englund P.T."/>
            <person name="Fazelina G."/>
            <person name="Feldblyum T."/>
            <person name="Ferella M."/>
            <person name="Frasch A.C."/>
            <person name="Gull K."/>
            <person name="Horn D."/>
            <person name="Hou L."/>
            <person name="Huang Y."/>
            <person name="Kindlund E."/>
            <person name="Klingbeil M."/>
            <person name="Kluge S."/>
            <person name="Koo H."/>
            <person name="Lacerda D."/>
            <person name="Levin M.J."/>
            <person name="Lorenzi H."/>
            <person name="Louie T."/>
            <person name="Machado C.R."/>
            <person name="McCulloch R."/>
            <person name="McKenna A."/>
            <person name="Mizuno Y."/>
            <person name="Mottram J.C."/>
            <person name="Nelson S."/>
            <person name="Ochaya S."/>
            <person name="Osoegawa K."/>
            <person name="Pai G."/>
            <person name="Parsons M."/>
            <person name="Pentony M."/>
            <person name="Pettersson U."/>
            <person name="Pop M."/>
            <person name="Ramirez J.L."/>
            <person name="Rinta J."/>
            <person name="Robertson L."/>
            <person name="Salzberg S.L."/>
            <person name="Sanchez D.O."/>
            <person name="Seyler A."/>
            <person name="Sharma R."/>
            <person name="Shetty J."/>
            <person name="Simpson A.J."/>
            <person name="Sisk E."/>
            <person name="Tammi M.T."/>
            <person name="Tarleton R."/>
            <person name="Teixeira S."/>
            <person name="Van Aken S."/>
            <person name="Vogt C."/>
            <person name="Ward P.N."/>
            <person name="Wickstead B."/>
            <person name="Wortman J."/>
            <person name="White O."/>
            <person name="Fraser C.M."/>
            <person name="Stuart K.D."/>
            <person name="Andersson B."/>
        </authorList>
    </citation>
    <scope>NUCLEOTIDE SEQUENCE [LARGE SCALE GENOMIC DNA]</scope>
    <source>
        <strain evidence="1 2">CL Brener</strain>
    </source>
</reference>
<dbReference type="InParanoid" id="Q4DF12"/>
<dbReference type="GeneID" id="3544258"/>
<accession>Q4DF12</accession>
<sequence>MWRGVECTMALKLDVGEGKMGKIKRNLSFFVTRCGMTLHNGVPMHYNMKKWVDSCQHKWLIVFLDSEHVAVHRSGKPPVAFFPFGGIEQSKIHTKELLSEPHGVLVLVYAIYIILHEYMPCDRLYHKNQRKHGFVVGLKRLGFHCAYYLPATCVCVGRGVGGRCCVQEGVLPHKCTNALVLPFLQLHHV</sequence>
<keyword evidence="2" id="KW-1185">Reference proteome</keyword>
<evidence type="ECO:0000313" key="1">
    <source>
        <dbReference type="EMBL" id="EAN91108.1"/>
    </source>
</evidence>
<comment type="caution">
    <text evidence="1">The sequence shown here is derived from an EMBL/GenBank/DDBJ whole genome shotgun (WGS) entry which is preliminary data.</text>
</comment>
<organism evidence="1 2">
    <name type="scientific">Trypanosoma cruzi (strain CL Brener)</name>
    <dbReference type="NCBI Taxonomy" id="353153"/>
    <lineage>
        <taxon>Eukaryota</taxon>
        <taxon>Discoba</taxon>
        <taxon>Euglenozoa</taxon>
        <taxon>Kinetoplastea</taxon>
        <taxon>Metakinetoplastina</taxon>
        <taxon>Trypanosomatida</taxon>
        <taxon>Trypanosomatidae</taxon>
        <taxon>Trypanosoma</taxon>
        <taxon>Schizotrypanum</taxon>
    </lineage>
</organism>
<gene>
    <name evidence="1" type="ORF">Tc00.1047053509163.10</name>
</gene>
<dbReference type="KEGG" id="tcr:509163.10"/>
<protein>
    <submittedName>
        <fullName evidence="1">Uncharacterized protein</fullName>
    </submittedName>
</protein>